<dbReference type="EMBL" id="SMKU01000020">
    <property type="protein sequence ID" value="TDD94343.1"/>
    <property type="molecule type" value="Genomic_DNA"/>
</dbReference>
<dbReference type="Proteomes" id="UP000294513">
    <property type="component" value="Unassembled WGS sequence"/>
</dbReference>
<dbReference type="AlphaFoldDB" id="A0A4R5C897"/>
<evidence type="ECO:0000313" key="3">
    <source>
        <dbReference type="Proteomes" id="UP000294513"/>
    </source>
</evidence>
<proteinExistence type="predicted"/>
<reference evidence="2 3" key="1">
    <citation type="submission" date="2019-03" db="EMBL/GenBank/DDBJ databases">
        <title>Draft genome sequences of novel Actinobacteria.</title>
        <authorList>
            <person name="Sahin N."/>
            <person name="Ay H."/>
            <person name="Saygin H."/>
        </authorList>
    </citation>
    <scope>NUCLEOTIDE SEQUENCE [LARGE SCALE GENOMIC DNA]</scope>
    <source>
        <strain evidence="2 3">H3C3</strain>
    </source>
</reference>
<evidence type="ECO:0000259" key="1">
    <source>
        <dbReference type="Pfam" id="PF01526"/>
    </source>
</evidence>
<name>A0A4R5C897_9ACTN</name>
<evidence type="ECO:0000313" key="2">
    <source>
        <dbReference type="EMBL" id="TDD94343.1"/>
    </source>
</evidence>
<dbReference type="InterPro" id="IPR002513">
    <property type="entry name" value="Tn3_Tnp_DDE_dom"/>
</dbReference>
<organism evidence="2 3">
    <name type="scientific">Actinomadura rubrisoli</name>
    <dbReference type="NCBI Taxonomy" id="2530368"/>
    <lineage>
        <taxon>Bacteria</taxon>
        <taxon>Bacillati</taxon>
        <taxon>Actinomycetota</taxon>
        <taxon>Actinomycetes</taxon>
        <taxon>Streptosporangiales</taxon>
        <taxon>Thermomonosporaceae</taxon>
        <taxon>Actinomadura</taxon>
    </lineage>
</organism>
<comment type="caution">
    <text evidence="2">The sequence shown here is derived from an EMBL/GenBank/DDBJ whole genome shotgun (WGS) entry which is preliminary data.</text>
</comment>
<dbReference type="Pfam" id="PF01526">
    <property type="entry name" value="DDE_Tnp_Tn3"/>
    <property type="match status" value="1"/>
</dbReference>
<keyword evidence="3" id="KW-1185">Reference proteome</keyword>
<gene>
    <name evidence="2" type="ORF">E1298_07020</name>
</gene>
<accession>A0A4R5C897</accession>
<sequence length="152" mass="17208">MATALKEWGLLRRTLHTARYLSDPVYRRRISRQLNKGESLHALRRDLHYTQQGTFAARPYLSDQTEQAWCLTILTNSVVVWTTEYFGLAVQRLRADGKSVEDALLTHISPGRSENINFFGAIPVEVEAELANGWRPLRTRPVNGTGGMLGQI</sequence>
<feature type="domain" description="Tn3 transposase DDE" evidence="1">
    <location>
        <begin position="2"/>
        <end position="120"/>
    </location>
</feature>
<dbReference type="OrthoDB" id="4337906at2"/>
<protein>
    <recommendedName>
        <fullName evidence="1">Tn3 transposase DDE domain-containing protein</fullName>
    </recommendedName>
</protein>
<dbReference type="GO" id="GO:0006313">
    <property type="term" value="P:DNA transposition"/>
    <property type="evidence" value="ECO:0007669"/>
    <property type="project" value="InterPro"/>
</dbReference>
<dbReference type="GO" id="GO:0004803">
    <property type="term" value="F:transposase activity"/>
    <property type="evidence" value="ECO:0007669"/>
    <property type="project" value="InterPro"/>
</dbReference>